<keyword evidence="5 7" id="KW-0472">Membrane</keyword>
<evidence type="ECO:0008006" key="13">
    <source>
        <dbReference type="Google" id="ProtNLM"/>
    </source>
</evidence>
<dbReference type="Proteomes" id="UP000297245">
    <property type="component" value="Unassembled WGS sequence"/>
</dbReference>
<feature type="region of interest" description="Disordered" evidence="6">
    <location>
        <begin position="204"/>
        <end position="225"/>
    </location>
</feature>
<dbReference type="PANTHER" id="PTHR19241">
    <property type="entry name" value="ATP-BINDING CASSETTE TRANSPORTER"/>
    <property type="match status" value="1"/>
</dbReference>
<evidence type="ECO:0000259" key="10">
    <source>
        <dbReference type="Pfam" id="PF19055"/>
    </source>
</evidence>
<dbReference type="Pfam" id="PF01061">
    <property type="entry name" value="ABC2_membrane"/>
    <property type="match status" value="1"/>
</dbReference>
<feature type="domain" description="ABC-2 type transporter transmembrane" evidence="8">
    <location>
        <begin position="413"/>
        <end position="591"/>
    </location>
</feature>
<evidence type="ECO:0000256" key="5">
    <source>
        <dbReference type="ARBA" id="ARBA00023136"/>
    </source>
</evidence>
<keyword evidence="12" id="KW-1185">Reference proteome</keyword>
<feature type="transmembrane region" description="Helical" evidence="7">
    <location>
        <begin position="497"/>
        <end position="519"/>
    </location>
</feature>
<evidence type="ECO:0000256" key="2">
    <source>
        <dbReference type="ARBA" id="ARBA00022448"/>
    </source>
</evidence>
<proteinExistence type="predicted"/>
<dbReference type="GO" id="GO:0005524">
    <property type="term" value="F:ATP binding"/>
    <property type="evidence" value="ECO:0007669"/>
    <property type="project" value="InterPro"/>
</dbReference>
<feature type="transmembrane region" description="Helical" evidence="7">
    <location>
        <begin position="463"/>
        <end position="485"/>
    </location>
</feature>
<evidence type="ECO:0000256" key="4">
    <source>
        <dbReference type="ARBA" id="ARBA00022989"/>
    </source>
</evidence>
<comment type="subcellular location">
    <subcellularLocation>
        <location evidence="1">Membrane</location>
        <topology evidence="1">Multi-pass membrane protein</topology>
    </subcellularLocation>
</comment>
<keyword evidence="4 7" id="KW-1133">Transmembrane helix</keyword>
<feature type="transmembrane region" description="Helical" evidence="7">
    <location>
        <begin position="432"/>
        <end position="451"/>
    </location>
</feature>
<evidence type="ECO:0000256" key="7">
    <source>
        <dbReference type="SAM" id="Phobius"/>
    </source>
</evidence>
<accession>A0A4S8L7R0</accession>
<dbReference type="GO" id="GO:0016020">
    <property type="term" value="C:membrane"/>
    <property type="evidence" value="ECO:0007669"/>
    <property type="project" value="UniProtKB-SubCell"/>
</dbReference>
<feature type="compositionally biased region" description="Polar residues" evidence="6">
    <location>
        <begin position="204"/>
        <end position="219"/>
    </location>
</feature>
<evidence type="ECO:0000256" key="1">
    <source>
        <dbReference type="ARBA" id="ARBA00004141"/>
    </source>
</evidence>
<dbReference type="EMBL" id="ML179583">
    <property type="protein sequence ID" value="THU84714.1"/>
    <property type="molecule type" value="Genomic_DNA"/>
</dbReference>
<dbReference type="OrthoDB" id="245989at2759"/>
<dbReference type="InterPro" id="IPR010929">
    <property type="entry name" value="PDR_CDR_ABC"/>
</dbReference>
<name>A0A4S8L7R0_DENBC</name>
<evidence type="ECO:0000313" key="11">
    <source>
        <dbReference type="EMBL" id="THU84714.1"/>
    </source>
</evidence>
<evidence type="ECO:0000313" key="12">
    <source>
        <dbReference type="Proteomes" id="UP000297245"/>
    </source>
</evidence>
<dbReference type="AlphaFoldDB" id="A0A4S8L7R0"/>
<dbReference type="InterPro" id="IPR027417">
    <property type="entry name" value="P-loop_NTPase"/>
</dbReference>
<evidence type="ECO:0000259" key="9">
    <source>
        <dbReference type="Pfam" id="PF06422"/>
    </source>
</evidence>
<organism evidence="11 12">
    <name type="scientific">Dendrothele bispora (strain CBS 962.96)</name>
    <dbReference type="NCBI Taxonomy" id="1314807"/>
    <lineage>
        <taxon>Eukaryota</taxon>
        <taxon>Fungi</taxon>
        <taxon>Dikarya</taxon>
        <taxon>Basidiomycota</taxon>
        <taxon>Agaricomycotina</taxon>
        <taxon>Agaricomycetes</taxon>
        <taxon>Agaricomycetidae</taxon>
        <taxon>Agaricales</taxon>
        <taxon>Agaricales incertae sedis</taxon>
        <taxon>Dendrothele</taxon>
    </lineage>
</organism>
<feature type="transmembrane region" description="Helical" evidence="7">
    <location>
        <begin position="48"/>
        <end position="69"/>
    </location>
</feature>
<dbReference type="Pfam" id="PF19055">
    <property type="entry name" value="ABC2_membrane_7"/>
    <property type="match status" value="1"/>
</dbReference>
<keyword evidence="3 7" id="KW-0812">Transmembrane</keyword>
<evidence type="ECO:0000259" key="8">
    <source>
        <dbReference type="Pfam" id="PF01061"/>
    </source>
</evidence>
<evidence type="ECO:0000256" key="3">
    <source>
        <dbReference type="ARBA" id="ARBA00022692"/>
    </source>
</evidence>
<feature type="transmembrane region" description="Helical" evidence="7">
    <location>
        <begin position="16"/>
        <end position="36"/>
    </location>
</feature>
<feature type="transmembrane region" description="Helical" evidence="7">
    <location>
        <begin position="557"/>
        <end position="576"/>
    </location>
</feature>
<dbReference type="InterPro" id="IPR013525">
    <property type="entry name" value="ABC2_TM"/>
</dbReference>
<sequence length="630" mass="70483">MEGFFRALAAACKSESAAQTFACIVILVSPMYPGYFFTQPSMIDALSWISYTNYLSPNVALVLAALLWFEFVMTDDFRTLSGACDSLIPSGPGYKNINQVCTMVDGNPNVDGKGFVALSYEYSYSRTWRNFGILIAFAFGFIALCLLFTELNTRTSSSTSVVLFLRSKAKNALRPKSSSSSNEEKAQRVSTGVVTGDKFVNAPSASPISSHENCQQTDTHLGDQTPGRKLTFRDAAVGTLHVENRKRTTIGVELAVKPKRLLFLDEPTSRLDSQDAWAIMVFLRDLANNGQAILYTIHQPSAVLFQVFDRLLLLRKGGETVYCGDVGHNATTLIDYFEHNGSRRCNPSRADFMLDVIGAGATAKSIIGWYSLWVASQATALQTQIERIHGEGRKKKIVETTQHSEFAMPWIHQLWELFKRDMQSHYRNPTYLMSRFVLSIFAGFFIEFSFFKSKNTQQGTQNKFFSIFMSTIISVPLANQLQVIYINVVRSVNAQVVLLLVEIPWNIIGSSFLFCWYWTVGYPSSRDGIHLSHGVNFPVYYTTIGQAAASMSPNAEIAALLCSSIFSFVIAFNGVVEPFRQLGWRKWMYRVLGQVSPNSSLISEIWLVTLITTYEEVYTLLKAAQSQILS</sequence>
<feature type="transmembrane region" description="Helical" evidence="7">
    <location>
        <begin position="128"/>
        <end position="148"/>
    </location>
</feature>
<dbReference type="GO" id="GO:0140359">
    <property type="term" value="F:ABC-type transporter activity"/>
    <property type="evidence" value="ECO:0007669"/>
    <property type="project" value="InterPro"/>
</dbReference>
<feature type="domain" description="CDR ABC transporter" evidence="9">
    <location>
        <begin position="88"/>
        <end position="171"/>
    </location>
</feature>
<dbReference type="SUPFAM" id="SSF52540">
    <property type="entry name" value="P-loop containing nucleoside triphosphate hydrolases"/>
    <property type="match status" value="1"/>
</dbReference>
<keyword evidence="2" id="KW-0813">Transport</keyword>
<reference evidence="11 12" key="1">
    <citation type="journal article" date="2019" name="Nat. Ecol. Evol.">
        <title>Megaphylogeny resolves global patterns of mushroom evolution.</title>
        <authorList>
            <person name="Varga T."/>
            <person name="Krizsan K."/>
            <person name="Foldi C."/>
            <person name="Dima B."/>
            <person name="Sanchez-Garcia M."/>
            <person name="Sanchez-Ramirez S."/>
            <person name="Szollosi G.J."/>
            <person name="Szarkandi J.G."/>
            <person name="Papp V."/>
            <person name="Albert L."/>
            <person name="Andreopoulos W."/>
            <person name="Angelini C."/>
            <person name="Antonin V."/>
            <person name="Barry K.W."/>
            <person name="Bougher N.L."/>
            <person name="Buchanan P."/>
            <person name="Buyck B."/>
            <person name="Bense V."/>
            <person name="Catcheside P."/>
            <person name="Chovatia M."/>
            <person name="Cooper J."/>
            <person name="Damon W."/>
            <person name="Desjardin D."/>
            <person name="Finy P."/>
            <person name="Geml J."/>
            <person name="Haridas S."/>
            <person name="Hughes K."/>
            <person name="Justo A."/>
            <person name="Karasinski D."/>
            <person name="Kautmanova I."/>
            <person name="Kiss B."/>
            <person name="Kocsube S."/>
            <person name="Kotiranta H."/>
            <person name="LaButti K.M."/>
            <person name="Lechner B.E."/>
            <person name="Liimatainen K."/>
            <person name="Lipzen A."/>
            <person name="Lukacs Z."/>
            <person name="Mihaltcheva S."/>
            <person name="Morgado L.N."/>
            <person name="Niskanen T."/>
            <person name="Noordeloos M.E."/>
            <person name="Ohm R.A."/>
            <person name="Ortiz-Santana B."/>
            <person name="Ovrebo C."/>
            <person name="Racz N."/>
            <person name="Riley R."/>
            <person name="Savchenko A."/>
            <person name="Shiryaev A."/>
            <person name="Soop K."/>
            <person name="Spirin V."/>
            <person name="Szebenyi C."/>
            <person name="Tomsovsky M."/>
            <person name="Tulloss R.E."/>
            <person name="Uehling J."/>
            <person name="Grigoriev I.V."/>
            <person name="Vagvolgyi C."/>
            <person name="Papp T."/>
            <person name="Martin F.M."/>
            <person name="Miettinen O."/>
            <person name="Hibbett D.S."/>
            <person name="Nagy L.G."/>
        </authorList>
    </citation>
    <scope>NUCLEOTIDE SEQUENCE [LARGE SCALE GENOMIC DNA]</scope>
    <source>
        <strain evidence="11 12">CBS 962.96</strain>
    </source>
</reference>
<dbReference type="Gene3D" id="3.40.50.300">
    <property type="entry name" value="P-loop containing nucleotide triphosphate hydrolases"/>
    <property type="match status" value="1"/>
</dbReference>
<dbReference type="InterPro" id="IPR043926">
    <property type="entry name" value="ABCG_dom"/>
</dbReference>
<protein>
    <recommendedName>
        <fullName evidence="13">ABC transporter domain-containing protein</fullName>
    </recommendedName>
</protein>
<gene>
    <name evidence="11" type="ORF">K435DRAFT_843559</name>
</gene>
<evidence type="ECO:0000256" key="6">
    <source>
        <dbReference type="SAM" id="MobiDB-lite"/>
    </source>
</evidence>
<dbReference type="Pfam" id="PF06422">
    <property type="entry name" value="PDR_CDR"/>
    <property type="match status" value="1"/>
</dbReference>
<feature type="domain" description="ABC transporter family G" evidence="10">
    <location>
        <begin position="298"/>
        <end position="357"/>
    </location>
</feature>